<evidence type="ECO:0000256" key="1">
    <source>
        <dbReference type="PROSITE-ProRule" id="PRU00221"/>
    </source>
</evidence>
<keyword evidence="3" id="KW-0732">Signal</keyword>
<dbReference type="PANTHER" id="PTHR44083:SF35">
    <property type="entry name" value="TOPLESS-RELATED PROTEIN 4-LIKE ISOFORM X1"/>
    <property type="match status" value="1"/>
</dbReference>
<feature type="compositionally biased region" description="Basic and acidic residues" evidence="2">
    <location>
        <begin position="312"/>
        <end position="347"/>
    </location>
</feature>
<dbReference type="Proteomes" id="UP001415857">
    <property type="component" value="Unassembled WGS sequence"/>
</dbReference>
<feature type="chain" id="PRO_5042886272" evidence="3">
    <location>
        <begin position="19"/>
        <end position="492"/>
    </location>
</feature>
<dbReference type="InterPro" id="IPR015943">
    <property type="entry name" value="WD40/YVTN_repeat-like_dom_sf"/>
</dbReference>
<gene>
    <name evidence="4" type="ORF">L1049_013259</name>
</gene>
<evidence type="ECO:0000313" key="4">
    <source>
        <dbReference type="EMBL" id="KAK9279580.1"/>
    </source>
</evidence>
<evidence type="ECO:0000256" key="3">
    <source>
        <dbReference type="SAM" id="SignalP"/>
    </source>
</evidence>
<name>A0AAP0WY45_LIQFO</name>
<dbReference type="Pfam" id="PF00400">
    <property type="entry name" value="WD40"/>
    <property type="match status" value="1"/>
</dbReference>
<feature type="compositionally biased region" description="Basic and acidic residues" evidence="2">
    <location>
        <begin position="377"/>
        <end position="387"/>
    </location>
</feature>
<feature type="signal peptide" evidence="3">
    <location>
        <begin position="1"/>
        <end position="18"/>
    </location>
</feature>
<dbReference type="EMBL" id="JBBPBK010000008">
    <property type="protein sequence ID" value="KAK9279580.1"/>
    <property type="molecule type" value="Genomic_DNA"/>
</dbReference>
<dbReference type="PANTHER" id="PTHR44083">
    <property type="entry name" value="TOPLESS-RELATED PROTEIN 1-RELATED"/>
    <property type="match status" value="1"/>
</dbReference>
<comment type="caution">
    <text evidence="4">The sequence shown here is derived from an EMBL/GenBank/DDBJ whole genome shotgun (WGS) entry which is preliminary data.</text>
</comment>
<dbReference type="SUPFAM" id="SSF50978">
    <property type="entry name" value="WD40 repeat-like"/>
    <property type="match status" value="1"/>
</dbReference>
<dbReference type="InterPro" id="IPR027728">
    <property type="entry name" value="Topless_fam"/>
</dbReference>
<proteinExistence type="predicted"/>
<dbReference type="InterPro" id="IPR036322">
    <property type="entry name" value="WD40_repeat_dom_sf"/>
</dbReference>
<dbReference type="GO" id="GO:0006355">
    <property type="term" value="P:regulation of DNA-templated transcription"/>
    <property type="evidence" value="ECO:0007669"/>
    <property type="project" value="InterPro"/>
</dbReference>
<reference evidence="4 5" key="1">
    <citation type="journal article" date="2024" name="Plant J.">
        <title>Genome sequences and population genomics reveal climatic adaptation and genomic divergence between two closely related sweetgum species.</title>
        <authorList>
            <person name="Xu W.Q."/>
            <person name="Ren C.Q."/>
            <person name="Zhang X.Y."/>
            <person name="Comes H.P."/>
            <person name="Liu X.H."/>
            <person name="Li Y.G."/>
            <person name="Kettle C.J."/>
            <person name="Jalonen R."/>
            <person name="Gaisberger H."/>
            <person name="Ma Y.Z."/>
            <person name="Qiu Y.X."/>
        </authorList>
    </citation>
    <scope>NUCLEOTIDE SEQUENCE [LARGE SCALE GENOMIC DNA]</scope>
    <source>
        <strain evidence="4">Hangzhou</strain>
    </source>
</reference>
<keyword evidence="1" id="KW-0853">WD repeat</keyword>
<protein>
    <submittedName>
        <fullName evidence="4">Uncharacterized protein</fullName>
    </submittedName>
</protein>
<dbReference type="AlphaFoldDB" id="A0AAP0WY45"/>
<organism evidence="4 5">
    <name type="scientific">Liquidambar formosana</name>
    <name type="common">Formosan gum</name>
    <dbReference type="NCBI Taxonomy" id="63359"/>
    <lineage>
        <taxon>Eukaryota</taxon>
        <taxon>Viridiplantae</taxon>
        <taxon>Streptophyta</taxon>
        <taxon>Embryophyta</taxon>
        <taxon>Tracheophyta</taxon>
        <taxon>Spermatophyta</taxon>
        <taxon>Magnoliopsida</taxon>
        <taxon>eudicotyledons</taxon>
        <taxon>Gunneridae</taxon>
        <taxon>Pentapetalae</taxon>
        <taxon>Saxifragales</taxon>
        <taxon>Altingiaceae</taxon>
        <taxon>Liquidambar</taxon>
    </lineage>
</organism>
<feature type="compositionally biased region" description="Basic and acidic residues" evidence="2">
    <location>
        <begin position="356"/>
        <end position="370"/>
    </location>
</feature>
<evidence type="ECO:0000256" key="2">
    <source>
        <dbReference type="SAM" id="MobiDB-lite"/>
    </source>
</evidence>
<dbReference type="PROSITE" id="PS50082">
    <property type="entry name" value="WD_REPEATS_2"/>
    <property type="match status" value="1"/>
</dbReference>
<evidence type="ECO:0000313" key="5">
    <source>
        <dbReference type="Proteomes" id="UP001415857"/>
    </source>
</evidence>
<sequence length="492" mass="54751">MPSTNLWISFFRIIVCCSLQSTEKAAIEKSKEIKEPSECSTLVLPDDLLAGRVARLMYSHSGNSILGLTDNGTHKLWRWPSDKDWTGKQNAMVTLLSYQPPSGMTTTNHVPFFALTRNDLYLFSVSGRELSMLVLNIFQPLETITLPLIPAAMPTYLAILPQDDDIFALGFEDSLIKIFFTLKGHQKKITCLAFSDKLRMLVSSGADAQLVLQDLTHPITHATNSCDGQSVYVSFKDGTVRVFVAKTLGPRCGIKLTAYTQPDSSLEVYPLVIAAHPSEPNQFALGLTNGRVHVLEPLESEGEWGPPPPEDGEQHSTRPPEDGEQHITRPPEDSEQHSKPSPEDGEQHSTPLPEDGEQHGKTPPEYDEQHSSTPPPEDGKQHSKPSPDDGFALPDANADRDDHAEAVYLDNWCDELKILLEKNPIFQNRLMFPNMDATRFLALVNRSLNLGNDHPTKLMPNSDMDTNHLDNVLRQPSISQDPYLDITSSKWS</sequence>
<accession>A0AAP0WY45</accession>
<dbReference type="SMART" id="SM00320">
    <property type="entry name" value="WD40"/>
    <property type="match status" value="1"/>
</dbReference>
<keyword evidence="5" id="KW-1185">Reference proteome</keyword>
<dbReference type="InterPro" id="IPR001680">
    <property type="entry name" value="WD40_rpt"/>
</dbReference>
<feature type="region of interest" description="Disordered" evidence="2">
    <location>
        <begin position="299"/>
        <end position="397"/>
    </location>
</feature>
<feature type="repeat" description="WD" evidence="1">
    <location>
        <begin position="182"/>
        <end position="215"/>
    </location>
</feature>
<dbReference type="Gene3D" id="2.130.10.10">
    <property type="entry name" value="YVTN repeat-like/Quinoprotein amine dehydrogenase"/>
    <property type="match status" value="1"/>
</dbReference>